<sequence>MQLVPAEKSPLIITDGIGFRISVAARVSSLRLMVDISPNSHFNVVVLLSFRDEHGRKVSDTPSSLGISTKFKLPFFYLKYSKPAARTIEVPAGTAELDIHFVNWAQEPFEILSAAVSSNLSPDEPTASSTLGAGELVKHREIDFGKSPFSRIYANGEYEHMLRLEPGSSYCHKLTIAALQTDSANSRYAVILPRFYDNELNLLASQGNKFSTSSKLGDYVYLPSSGEAETTSVEFAFPDDARWYGYRIAHWTGKRDLVIAKDALEQVGMSRTRQVKKIGAELIKLQGIPANKIYLIYTGTTLIGKDNRANRSMMFASELVARGNTVVYVYYRSSLTHSILEDQLRPETGSGKLVQIPNDLFADFSDRIVQLGRKGGRALLSIPDAGAIPLLNHLRANGWRTGYEARDDWEEFQAAGAARWYSVNFERYLARRSDFSLSVSPPLQSKLISMGARAQHSSILPNGAGASFHKRFQDFGTVSKSRGGKIGYFGHLTTKWFDWPAFVSLARNEPQLEFEIIGHGTHPEIDLPNVKFLGPMNHEQIIEVAKDWEIGLIPFTPSRLANAVDPIKIYEYFCLGLKVVSVFMEQISSYPNVYVYNQSSDLATAISKARAADFDHAQNIEFCRNCSWADRVAGLEAIFDEAVI</sequence>
<gene>
    <name evidence="1" type="ORF">SAMN05421538_1222</name>
</gene>
<reference evidence="1 2" key="1">
    <citation type="submission" date="2016-10" db="EMBL/GenBank/DDBJ databases">
        <authorList>
            <person name="de Groot N.N."/>
        </authorList>
    </citation>
    <scope>NUCLEOTIDE SEQUENCE [LARGE SCALE GENOMIC DNA]</scope>
    <source>
        <strain evidence="1 2">DSM 22220</strain>
    </source>
</reference>
<dbReference type="SUPFAM" id="SSF53756">
    <property type="entry name" value="UDP-Glycosyltransferase/glycogen phosphorylase"/>
    <property type="match status" value="1"/>
</dbReference>
<dbReference type="AlphaFoldDB" id="A0A1G7HGJ6"/>
<evidence type="ECO:0000313" key="1">
    <source>
        <dbReference type="EMBL" id="SDE99592.1"/>
    </source>
</evidence>
<keyword evidence="1" id="KW-0808">Transferase</keyword>
<organism evidence="1 2">
    <name type="scientific">Paracoccus isoporae</name>
    <dbReference type="NCBI Taxonomy" id="591205"/>
    <lineage>
        <taxon>Bacteria</taxon>
        <taxon>Pseudomonadati</taxon>
        <taxon>Pseudomonadota</taxon>
        <taxon>Alphaproteobacteria</taxon>
        <taxon>Rhodobacterales</taxon>
        <taxon>Paracoccaceae</taxon>
        <taxon>Paracoccus</taxon>
    </lineage>
</organism>
<dbReference type="GO" id="GO:0016740">
    <property type="term" value="F:transferase activity"/>
    <property type="evidence" value="ECO:0007669"/>
    <property type="project" value="UniProtKB-KW"/>
</dbReference>
<dbReference type="EMBL" id="FNAH01000022">
    <property type="protein sequence ID" value="SDE99592.1"/>
    <property type="molecule type" value="Genomic_DNA"/>
</dbReference>
<keyword evidence="2" id="KW-1185">Reference proteome</keyword>
<proteinExistence type="predicted"/>
<dbReference type="OrthoDB" id="9769600at2"/>
<name>A0A1G7HGJ6_9RHOB</name>
<protein>
    <submittedName>
        <fullName evidence="1">Glycosyltransferase involved in cell wall bisynthesis</fullName>
    </submittedName>
</protein>
<dbReference type="RefSeq" id="WP_143025719.1">
    <property type="nucleotide sequence ID" value="NZ_FNAH01000022.1"/>
</dbReference>
<accession>A0A1G7HGJ6</accession>
<dbReference type="Gene3D" id="3.40.50.2000">
    <property type="entry name" value="Glycogen Phosphorylase B"/>
    <property type="match status" value="1"/>
</dbReference>
<dbReference type="Proteomes" id="UP000199344">
    <property type="component" value="Unassembled WGS sequence"/>
</dbReference>
<evidence type="ECO:0000313" key="2">
    <source>
        <dbReference type="Proteomes" id="UP000199344"/>
    </source>
</evidence>